<protein>
    <recommendedName>
        <fullName evidence="3">Reverse transcriptase domain-containing protein</fullName>
    </recommendedName>
</protein>
<dbReference type="EMBL" id="KQ982724">
    <property type="protein sequence ID" value="KYQ51610.1"/>
    <property type="molecule type" value="Genomic_DNA"/>
</dbReference>
<evidence type="ECO:0008006" key="3">
    <source>
        <dbReference type="Google" id="ProtNLM"/>
    </source>
</evidence>
<reference evidence="1 2" key="1">
    <citation type="submission" date="2015-09" db="EMBL/GenBank/DDBJ databases">
        <title>Trachymyrmex zeteki WGS genome.</title>
        <authorList>
            <person name="Nygaard S."/>
            <person name="Hu H."/>
            <person name="Boomsma J."/>
            <person name="Zhang G."/>
        </authorList>
    </citation>
    <scope>NUCLEOTIDE SEQUENCE [LARGE SCALE GENOMIC DNA]</scope>
    <source>
        <strain evidence="1">Tzet28-1</strain>
        <tissue evidence="1">Whole body</tissue>
    </source>
</reference>
<sequence length="202" mass="23609">MRLVFLQNSLQKVLCIYMGIYTYTIVTKADKGNVTVALNKDNYIEKMEEIVSDNNTYEVINKDPIKKLTSDLRSLLVRWKGKKFFDSTYRRLLTTDDIILRAYGLTKIHKQGNPLRIIWRSTMSVWHGRNNIVNDSILEAPSYIKNSFHLIEKLKDVCIEPKHLLVSLDVISLFMNVPIEVVLQDLERIVIEKLPFKLLSYF</sequence>
<dbReference type="Proteomes" id="UP000075809">
    <property type="component" value="Unassembled WGS sequence"/>
</dbReference>
<keyword evidence="2" id="KW-1185">Reference proteome</keyword>
<dbReference type="PANTHER" id="PTHR21301">
    <property type="entry name" value="REVERSE TRANSCRIPTASE"/>
    <property type="match status" value="1"/>
</dbReference>
<dbReference type="AlphaFoldDB" id="A0A151WUM1"/>
<name>A0A151WUM1_9HYME</name>
<dbReference type="PANTHER" id="PTHR21301:SF10">
    <property type="entry name" value="REVERSE TRANSCRIPTASE DOMAIN-CONTAINING PROTEIN"/>
    <property type="match status" value="1"/>
</dbReference>
<dbReference type="STRING" id="64791.A0A151WUM1"/>
<accession>A0A151WUM1</accession>
<evidence type="ECO:0000313" key="1">
    <source>
        <dbReference type="EMBL" id="KYQ51610.1"/>
    </source>
</evidence>
<organism evidence="1 2">
    <name type="scientific">Mycetomoellerius zeteki</name>
    <dbReference type="NCBI Taxonomy" id="64791"/>
    <lineage>
        <taxon>Eukaryota</taxon>
        <taxon>Metazoa</taxon>
        <taxon>Ecdysozoa</taxon>
        <taxon>Arthropoda</taxon>
        <taxon>Hexapoda</taxon>
        <taxon>Insecta</taxon>
        <taxon>Pterygota</taxon>
        <taxon>Neoptera</taxon>
        <taxon>Endopterygota</taxon>
        <taxon>Hymenoptera</taxon>
        <taxon>Apocrita</taxon>
        <taxon>Aculeata</taxon>
        <taxon>Formicoidea</taxon>
        <taxon>Formicidae</taxon>
        <taxon>Myrmicinae</taxon>
        <taxon>Mycetomoellerius</taxon>
    </lineage>
</organism>
<evidence type="ECO:0000313" key="2">
    <source>
        <dbReference type="Proteomes" id="UP000075809"/>
    </source>
</evidence>
<gene>
    <name evidence="1" type="ORF">ALC60_09284</name>
</gene>
<proteinExistence type="predicted"/>